<accession>A0A4Q7KMI9</accession>
<dbReference type="Proteomes" id="UP000294257">
    <property type="component" value="Unassembled WGS sequence"/>
</dbReference>
<dbReference type="OrthoDB" id="3632723at2"/>
<dbReference type="AlphaFoldDB" id="A0A4Q7KMI9"/>
<sequence>MTSTSGKWPVETFSLELDDLLSELRRRHWTLIRWGPQDAPYLVAAIFKWQMCADVLILRGETAATAYRVPTLDDAEIFSPTGVSYQYHHSPLWALRSILSLPAPGAPGAPVGMETPKQPECSVPENLPRPVVVRPLSPYAR</sequence>
<organism evidence="1 2">
    <name type="scientific">Herbihabitans rhizosphaerae</name>
    <dbReference type="NCBI Taxonomy" id="1872711"/>
    <lineage>
        <taxon>Bacteria</taxon>
        <taxon>Bacillati</taxon>
        <taxon>Actinomycetota</taxon>
        <taxon>Actinomycetes</taxon>
        <taxon>Pseudonocardiales</taxon>
        <taxon>Pseudonocardiaceae</taxon>
        <taxon>Herbihabitans</taxon>
    </lineage>
</organism>
<dbReference type="EMBL" id="SGWQ01000005">
    <property type="protein sequence ID" value="RZS37898.1"/>
    <property type="molecule type" value="Genomic_DNA"/>
</dbReference>
<evidence type="ECO:0000313" key="2">
    <source>
        <dbReference type="Proteomes" id="UP000294257"/>
    </source>
</evidence>
<comment type="caution">
    <text evidence="1">The sequence shown here is derived from an EMBL/GenBank/DDBJ whole genome shotgun (WGS) entry which is preliminary data.</text>
</comment>
<proteinExistence type="predicted"/>
<protein>
    <submittedName>
        <fullName evidence="1">Uncharacterized protein</fullName>
    </submittedName>
</protein>
<dbReference type="RefSeq" id="WP_130345312.1">
    <property type="nucleotide sequence ID" value="NZ_SGWQ01000005.1"/>
</dbReference>
<name>A0A4Q7KMI9_9PSEU</name>
<gene>
    <name evidence="1" type="ORF">EV193_105458</name>
</gene>
<reference evidence="1 2" key="1">
    <citation type="submission" date="2019-02" db="EMBL/GenBank/DDBJ databases">
        <title>Genomic Encyclopedia of Type Strains, Phase IV (KMG-IV): sequencing the most valuable type-strain genomes for metagenomic binning, comparative biology and taxonomic classification.</title>
        <authorList>
            <person name="Goeker M."/>
        </authorList>
    </citation>
    <scope>NUCLEOTIDE SEQUENCE [LARGE SCALE GENOMIC DNA]</scope>
    <source>
        <strain evidence="1 2">DSM 101727</strain>
    </source>
</reference>
<keyword evidence="2" id="KW-1185">Reference proteome</keyword>
<evidence type="ECO:0000313" key="1">
    <source>
        <dbReference type="EMBL" id="RZS37898.1"/>
    </source>
</evidence>